<gene>
    <name evidence="1" type="ORF">H2198_007230</name>
</gene>
<comment type="caution">
    <text evidence="1">The sequence shown here is derived from an EMBL/GenBank/DDBJ whole genome shotgun (WGS) entry which is preliminary data.</text>
</comment>
<sequence length="180" mass="19969">MNFEDHSAFMDVSDSSGLFDSTSEQFSFSIPPHETASHATFDASDPPNFSRGASQNRERGSHPSYAQLHATGPPSNQNRNSGKQPAREQPQSRISNLQTTLQRVRPVQEQVDARIRVIENRMRHQEARMKSLSDTLSEVKEVLKGCESNVGAAYEASQMLIAFIEKMFPQEDTGLGEVGS</sequence>
<evidence type="ECO:0000313" key="2">
    <source>
        <dbReference type="Proteomes" id="UP001172386"/>
    </source>
</evidence>
<dbReference type="Proteomes" id="UP001172386">
    <property type="component" value="Unassembled WGS sequence"/>
</dbReference>
<evidence type="ECO:0000313" key="1">
    <source>
        <dbReference type="EMBL" id="KAJ9653606.1"/>
    </source>
</evidence>
<accession>A0ACC3A0V2</accession>
<dbReference type="EMBL" id="JAPDRQ010000148">
    <property type="protein sequence ID" value="KAJ9653606.1"/>
    <property type="molecule type" value="Genomic_DNA"/>
</dbReference>
<protein>
    <submittedName>
        <fullName evidence="1">Uncharacterized protein</fullName>
    </submittedName>
</protein>
<name>A0ACC3A0V2_9EURO</name>
<keyword evidence="2" id="KW-1185">Reference proteome</keyword>
<reference evidence="1" key="1">
    <citation type="submission" date="2022-10" db="EMBL/GenBank/DDBJ databases">
        <title>Culturing micro-colonial fungi from biological soil crusts in the Mojave desert and describing Neophaeococcomyces mojavensis, and introducing the new genera and species Taxawa tesnikishii.</title>
        <authorList>
            <person name="Kurbessoian T."/>
            <person name="Stajich J.E."/>
        </authorList>
    </citation>
    <scope>NUCLEOTIDE SEQUENCE</scope>
    <source>
        <strain evidence="1">JES_112</strain>
    </source>
</reference>
<organism evidence="1 2">
    <name type="scientific">Neophaeococcomyces mojaviensis</name>
    <dbReference type="NCBI Taxonomy" id="3383035"/>
    <lineage>
        <taxon>Eukaryota</taxon>
        <taxon>Fungi</taxon>
        <taxon>Dikarya</taxon>
        <taxon>Ascomycota</taxon>
        <taxon>Pezizomycotina</taxon>
        <taxon>Eurotiomycetes</taxon>
        <taxon>Chaetothyriomycetidae</taxon>
        <taxon>Chaetothyriales</taxon>
        <taxon>Chaetothyriales incertae sedis</taxon>
        <taxon>Neophaeococcomyces</taxon>
    </lineage>
</organism>
<proteinExistence type="predicted"/>